<proteinExistence type="predicted"/>
<accession>A0A1M5E6F7</accession>
<keyword evidence="4" id="KW-1185">Reference proteome</keyword>
<feature type="chain" id="PRO_5015066855" description="Lipoprotein" evidence="1">
    <location>
        <begin position="20"/>
        <end position="69"/>
    </location>
</feature>
<evidence type="ECO:0008006" key="5">
    <source>
        <dbReference type="Google" id="ProtNLM"/>
    </source>
</evidence>
<sequence>MKKYILVALSFALVTGVSACYGVQAKSKEKPRKEISKPNRFEAQFHKADSVFTSKYLKGNYKIIIIRCD</sequence>
<feature type="signal peptide" evidence="1">
    <location>
        <begin position="1"/>
        <end position="19"/>
    </location>
</feature>
<dbReference type="PROSITE" id="PS51257">
    <property type="entry name" value="PROKAR_LIPOPROTEIN"/>
    <property type="match status" value="1"/>
</dbReference>
<protein>
    <recommendedName>
        <fullName evidence="5">Lipoprotein</fullName>
    </recommendedName>
</protein>
<gene>
    <name evidence="2" type="ORF">SAMN05444362_109159</name>
    <name evidence="3" type="ORF">SAMN05444362_1226</name>
</gene>
<dbReference type="EMBL" id="FQUC01000022">
    <property type="protein sequence ID" value="SHG35489.1"/>
    <property type="molecule type" value="Genomic_DNA"/>
</dbReference>
<organism evidence="2 4">
    <name type="scientific">Dysgonomonas macrotermitis</name>
    <dbReference type="NCBI Taxonomy" id="1346286"/>
    <lineage>
        <taxon>Bacteria</taxon>
        <taxon>Pseudomonadati</taxon>
        <taxon>Bacteroidota</taxon>
        <taxon>Bacteroidia</taxon>
        <taxon>Bacteroidales</taxon>
        <taxon>Dysgonomonadaceae</taxon>
        <taxon>Dysgonomonas</taxon>
    </lineage>
</organism>
<dbReference type="Proteomes" id="UP000184480">
    <property type="component" value="Unassembled WGS sequence"/>
</dbReference>
<evidence type="ECO:0000313" key="2">
    <source>
        <dbReference type="EMBL" id="SHF74662.1"/>
    </source>
</evidence>
<dbReference type="STRING" id="1346286.SAMN05444362_109159"/>
<evidence type="ECO:0000313" key="4">
    <source>
        <dbReference type="Proteomes" id="UP000184480"/>
    </source>
</evidence>
<reference evidence="2" key="2">
    <citation type="submission" date="2016-11" db="EMBL/GenBank/DDBJ databases">
        <authorList>
            <person name="Jaros S."/>
            <person name="Januszkiewicz K."/>
            <person name="Wedrychowicz H."/>
        </authorList>
    </citation>
    <scope>NUCLEOTIDE SEQUENCE [LARGE SCALE GENOMIC DNA]</scope>
    <source>
        <strain evidence="2">DSM 27370</strain>
    </source>
</reference>
<evidence type="ECO:0000256" key="1">
    <source>
        <dbReference type="SAM" id="SignalP"/>
    </source>
</evidence>
<evidence type="ECO:0000313" key="3">
    <source>
        <dbReference type="EMBL" id="SHG35489.1"/>
    </source>
</evidence>
<dbReference type="EMBL" id="FQUC01000009">
    <property type="protein sequence ID" value="SHF74662.1"/>
    <property type="molecule type" value="Genomic_DNA"/>
</dbReference>
<name>A0A1M5E6F7_9BACT</name>
<dbReference type="AlphaFoldDB" id="A0A1M5E6F7"/>
<keyword evidence="1" id="KW-0732">Signal</keyword>
<dbReference type="RefSeq" id="WP_073357313.1">
    <property type="nucleotide sequence ID" value="NZ_FQUC01000009.1"/>
</dbReference>
<reference evidence="4" key="1">
    <citation type="submission" date="2016-11" db="EMBL/GenBank/DDBJ databases">
        <authorList>
            <person name="Varghese N."/>
            <person name="Submissions S."/>
        </authorList>
    </citation>
    <scope>NUCLEOTIDE SEQUENCE [LARGE SCALE GENOMIC DNA]</scope>
    <source>
        <strain evidence="4">DSM 27370</strain>
    </source>
</reference>